<evidence type="ECO:0000256" key="1">
    <source>
        <dbReference type="ARBA" id="ARBA00004651"/>
    </source>
</evidence>
<comment type="subcellular location">
    <subcellularLocation>
        <location evidence="1 7">Cell membrane</location>
        <topology evidence="1 7">Multi-pass membrane protein</topology>
    </subcellularLocation>
</comment>
<gene>
    <name evidence="9" type="ORF">GCM10007874_54190</name>
</gene>
<comment type="caution">
    <text evidence="9">The sequence shown here is derived from an EMBL/GenBank/DDBJ whole genome shotgun (WGS) entry which is preliminary data.</text>
</comment>
<organism evidence="9 10">
    <name type="scientific">Labrys miyagiensis</name>
    <dbReference type="NCBI Taxonomy" id="346912"/>
    <lineage>
        <taxon>Bacteria</taxon>
        <taxon>Pseudomonadati</taxon>
        <taxon>Pseudomonadota</taxon>
        <taxon>Alphaproteobacteria</taxon>
        <taxon>Hyphomicrobiales</taxon>
        <taxon>Xanthobacteraceae</taxon>
        <taxon>Labrys</taxon>
    </lineage>
</organism>
<evidence type="ECO:0000256" key="3">
    <source>
        <dbReference type="ARBA" id="ARBA00022475"/>
    </source>
</evidence>
<evidence type="ECO:0000259" key="8">
    <source>
        <dbReference type="PROSITE" id="PS50928"/>
    </source>
</evidence>
<feature type="transmembrane region" description="Helical" evidence="7">
    <location>
        <begin position="7"/>
        <end position="29"/>
    </location>
</feature>
<evidence type="ECO:0000313" key="10">
    <source>
        <dbReference type="Proteomes" id="UP001156882"/>
    </source>
</evidence>
<feature type="transmembrane region" description="Helical" evidence="7">
    <location>
        <begin position="72"/>
        <end position="92"/>
    </location>
</feature>
<evidence type="ECO:0000256" key="2">
    <source>
        <dbReference type="ARBA" id="ARBA00022448"/>
    </source>
</evidence>
<dbReference type="Gene3D" id="1.10.3720.10">
    <property type="entry name" value="MetI-like"/>
    <property type="match status" value="1"/>
</dbReference>
<evidence type="ECO:0000256" key="7">
    <source>
        <dbReference type="RuleBase" id="RU363032"/>
    </source>
</evidence>
<dbReference type="RefSeq" id="WP_284315367.1">
    <property type="nucleotide sequence ID" value="NZ_BSPC01000063.1"/>
</dbReference>
<reference evidence="10" key="1">
    <citation type="journal article" date="2019" name="Int. J. Syst. Evol. Microbiol.">
        <title>The Global Catalogue of Microorganisms (GCM) 10K type strain sequencing project: providing services to taxonomists for standard genome sequencing and annotation.</title>
        <authorList>
            <consortium name="The Broad Institute Genomics Platform"/>
            <consortium name="The Broad Institute Genome Sequencing Center for Infectious Disease"/>
            <person name="Wu L."/>
            <person name="Ma J."/>
        </authorList>
    </citation>
    <scope>NUCLEOTIDE SEQUENCE [LARGE SCALE GENOMIC DNA]</scope>
    <source>
        <strain evidence="10">NBRC 101365</strain>
    </source>
</reference>
<keyword evidence="5 7" id="KW-1133">Transmembrane helix</keyword>
<evidence type="ECO:0000313" key="9">
    <source>
        <dbReference type="EMBL" id="GLS22401.1"/>
    </source>
</evidence>
<keyword evidence="6 7" id="KW-0472">Membrane</keyword>
<dbReference type="PANTHER" id="PTHR43005">
    <property type="entry name" value="BLR7065 PROTEIN"/>
    <property type="match status" value="1"/>
</dbReference>
<keyword evidence="4 7" id="KW-0812">Transmembrane</keyword>
<dbReference type="Proteomes" id="UP001156882">
    <property type="component" value="Unassembled WGS sequence"/>
</dbReference>
<accession>A0ABQ6CVY2</accession>
<dbReference type="InterPro" id="IPR000515">
    <property type="entry name" value="MetI-like"/>
</dbReference>
<feature type="transmembrane region" description="Helical" evidence="7">
    <location>
        <begin position="156"/>
        <end position="181"/>
    </location>
</feature>
<dbReference type="SUPFAM" id="SSF161098">
    <property type="entry name" value="MetI-like"/>
    <property type="match status" value="1"/>
</dbReference>
<feature type="transmembrane region" description="Helical" evidence="7">
    <location>
        <begin position="266"/>
        <end position="287"/>
    </location>
</feature>
<proteinExistence type="inferred from homology"/>
<feature type="domain" description="ABC transmembrane type-1" evidence="8">
    <location>
        <begin position="67"/>
        <end position="283"/>
    </location>
</feature>
<evidence type="ECO:0000256" key="5">
    <source>
        <dbReference type="ARBA" id="ARBA00022989"/>
    </source>
</evidence>
<feature type="transmembrane region" description="Helical" evidence="7">
    <location>
        <begin position="202"/>
        <end position="224"/>
    </location>
</feature>
<keyword evidence="10" id="KW-1185">Reference proteome</keyword>
<evidence type="ECO:0000256" key="6">
    <source>
        <dbReference type="ARBA" id="ARBA00023136"/>
    </source>
</evidence>
<protein>
    <submittedName>
        <fullName evidence="9">Sugar ABC transporter permease</fullName>
    </submittedName>
</protein>
<dbReference type="PANTHER" id="PTHR43005:SF1">
    <property type="entry name" value="SPERMIDINE_PUTRESCINE TRANSPORT SYSTEM PERMEASE PROTEIN"/>
    <property type="match status" value="1"/>
</dbReference>
<feature type="transmembrane region" description="Helical" evidence="7">
    <location>
        <begin position="104"/>
        <end position="124"/>
    </location>
</feature>
<name>A0ABQ6CVY2_9HYPH</name>
<evidence type="ECO:0000256" key="4">
    <source>
        <dbReference type="ARBA" id="ARBA00022692"/>
    </source>
</evidence>
<dbReference type="CDD" id="cd06261">
    <property type="entry name" value="TM_PBP2"/>
    <property type="match status" value="1"/>
</dbReference>
<keyword evidence="3" id="KW-1003">Cell membrane</keyword>
<dbReference type="InterPro" id="IPR035906">
    <property type="entry name" value="MetI-like_sf"/>
</dbReference>
<dbReference type="Pfam" id="PF00528">
    <property type="entry name" value="BPD_transp_1"/>
    <property type="match status" value="1"/>
</dbReference>
<dbReference type="EMBL" id="BSPC01000063">
    <property type="protein sequence ID" value="GLS22401.1"/>
    <property type="molecule type" value="Genomic_DNA"/>
</dbReference>
<sequence>MRLGPRSVAFAFVAPSIICLACVIGYPLVQAIATSLYRWNLISGNQRWAGINNFIDILQNPDTVQVAVTTSIYTGLAVAIEFVAGYALALVIRAGMSRRLRGFPMFRVILCVPLFIAPLIWAFYFRSIYGPNFGAFNELLAWFGLPGVPWVNDPNLAIYSLVVADAWQWTPFMFAIILAGMQTVPEEVLEAARVDGASTFQILYLVELPILKPILLIALLLRMIDALKNIDLIIVITQGGPGTSTEILNYYAYRTSFLDFQVGRGAALSLIVFAVIMALVLLLLTALRSPDKEVQG</sequence>
<comment type="similarity">
    <text evidence="7">Belongs to the binding-protein-dependent transport system permease family.</text>
</comment>
<keyword evidence="2 7" id="KW-0813">Transport</keyword>
<dbReference type="PROSITE" id="PS50928">
    <property type="entry name" value="ABC_TM1"/>
    <property type="match status" value="1"/>
</dbReference>